<sequence>MKKDKKFNIIEINGTKPINEWLERNIEKFAKREYGLNITVNVIKVVKERKLTEDIQNTEPT</sequence>
<dbReference type="AlphaFoldDB" id="A0A1G7HVV0"/>
<dbReference type="RefSeq" id="WP_091227686.1">
    <property type="nucleotide sequence ID" value="NZ_FNBG01000005.1"/>
</dbReference>
<accession>A0A1G7HVV0</accession>
<keyword evidence="2" id="KW-1185">Reference proteome</keyword>
<evidence type="ECO:0000313" key="2">
    <source>
        <dbReference type="Proteomes" id="UP000198972"/>
    </source>
</evidence>
<reference evidence="1 2" key="1">
    <citation type="submission" date="2016-10" db="EMBL/GenBank/DDBJ databases">
        <authorList>
            <person name="de Groot N.N."/>
        </authorList>
    </citation>
    <scope>NUCLEOTIDE SEQUENCE [LARGE SCALE GENOMIC DNA]</scope>
    <source>
        <strain evidence="1 2">DSM 28129</strain>
    </source>
</reference>
<name>A0A1G7HVV0_9BACL</name>
<proteinExistence type="predicted"/>
<gene>
    <name evidence="1" type="ORF">SAMN04488542_10550</name>
</gene>
<dbReference type="EMBL" id="FNBG01000005">
    <property type="protein sequence ID" value="SDF04386.1"/>
    <property type="molecule type" value="Genomic_DNA"/>
</dbReference>
<organism evidence="1 2">
    <name type="scientific">Fontibacillus panacisegetis</name>
    <dbReference type="NCBI Taxonomy" id="670482"/>
    <lineage>
        <taxon>Bacteria</taxon>
        <taxon>Bacillati</taxon>
        <taxon>Bacillota</taxon>
        <taxon>Bacilli</taxon>
        <taxon>Bacillales</taxon>
        <taxon>Paenibacillaceae</taxon>
        <taxon>Fontibacillus</taxon>
    </lineage>
</organism>
<dbReference type="STRING" id="670482.SAMN04488542_10550"/>
<evidence type="ECO:0000313" key="1">
    <source>
        <dbReference type="EMBL" id="SDF04386.1"/>
    </source>
</evidence>
<dbReference type="Proteomes" id="UP000198972">
    <property type="component" value="Unassembled WGS sequence"/>
</dbReference>
<dbReference type="OrthoDB" id="9935989at2"/>
<protein>
    <submittedName>
        <fullName evidence="1">Uncharacterized protein</fullName>
    </submittedName>
</protein>